<protein>
    <submittedName>
        <fullName evidence="1">Uncharacterized protein</fullName>
    </submittedName>
</protein>
<evidence type="ECO:0000313" key="2">
    <source>
        <dbReference type="Proteomes" id="UP001732700"/>
    </source>
</evidence>
<keyword evidence="2" id="KW-1185">Reference proteome</keyword>
<name>A0ACD5XCZ9_AVESA</name>
<reference evidence="1" key="1">
    <citation type="submission" date="2021-05" db="EMBL/GenBank/DDBJ databases">
        <authorList>
            <person name="Scholz U."/>
            <person name="Mascher M."/>
            <person name="Fiebig A."/>
        </authorList>
    </citation>
    <scope>NUCLEOTIDE SEQUENCE [LARGE SCALE GENOMIC DNA]</scope>
</reference>
<dbReference type="Proteomes" id="UP001732700">
    <property type="component" value="Chromosome 4D"/>
</dbReference>
<sequence>MATAAVVGMVASGVIKVVIQEIGSAIKGELKLHKNLRKDMEKMKMTLEAVEAVLSVAERRSITDEPTRLWLKRLKDALYEISDMLDDFEADEKNLLEGVVKKFKMPNKMKEMQQRLQEISEDHMKYSIPAETRSDKQPVPDIRETPVNAEETDPIGRTDDKQKIMGRLSKGTTEETTFLSIWGFGGIGKTTLARLVYKDPQFKEYSKAWVYVSEKLDLKKIGNSIISQLSEKEEQTKIDELKIIHDCLEKLLAGNKKILIILDDLWEKRPSELEKLKVMLKQAEGSKVMVVVTTREESTAKEFGSVDPYCLAPLTDEMCWNIIKQKCNFEACPYKERFEPIGKEIAKRCGGVPLAAQSLGHMLKYKPYDVWVSVRSNHIWNLPNARDTSSTHEVLASLLLSYNFIDNPSLKLCFAYCAIFPKGHNIIKDDLIHQWIALGFMEPYTNNILSTWQLGESYVRQLLEMSFLQHSKTVAECFYAREDDTLFTMHDLVHDLARSVMADELYLKGPNCRYACLTDFTKPLKSSATSPAKIKALHIVDHPDNCLKENQFHPDAYSQAKHLRVLVLDVSPYSLRELPSIGKLKQLRYLSVPNISGRMDLRCITQLIKLNYLNLSGSKHLSGLPESISEIKGLMHLDLSYCRNLKELPLSFGTLRELVYLDLSHCRGVLGIPEALGGLTKLQHLGLSECKNLRGLPEVIGSLTELRYLNLTGCMHYIFASSSENQTESFIHCICTLPNMQQLDLSRNEYYLSIPGSARRLKKLNLCGCSNVTGLPRYAAKMNGIISEQLELEPIFSVYAYGTGSRSNLYLLQPINRDVLHIEMLENVQCAEEANSININKKQEIRKLTLEWTRDANRCVEDKELLRELVPPTSLNEFMIEGYSSVAFPDWLMNISNYLPNLGSIVMWDLPRCSRLPPLAQLPNLRVLTLKGMESLEEWNTTDSSLSGPMFPTLQEVNIHCCPKLRIKPRLPRAAYWNISGGGNVLTSWGEIASHTGASSSSSPVCTHLSVQYTNVPLLQWNLLHHVPAVSDLRIEFCSDLTSSPEISRALHSLRSLTLSFQEGHMEWVGELRSLQHLTIQYYWKLEELPDNMRQLTQLQSLTLQNCYSLTSLPLRLGELASLKRLLIRSCHAIMSLPESLTSLQELTIYDSGKITTLPESLTSLQWLSIKCCPKLKKWCEAEENKTKLDHIKGKVLEY</sequence>
<proteinExistence type="predicted"/>
<accession>A0ACD5XCZ9</accession>
<reference evidence="1" key="2">
    <citation type="submission" date="2025-09" db="UniProtKB">
        <authorList>
            <consortium name="EnsemblPlants"/>
        </authorList>
    </citation>
    <scope>IDENTIFICATION</scope>
</reference>
<organism evidence="1 2">
    <name type="scientific">Avena sativa</name>
    <name type="common">Oat</name>
    <dbReference type="NCBI Taxonomy" id="4498"/>
    <lineage>
        <taxon>Eukaryota</taxon>
        <taxon>Viridiplantae</taxon>
        <taxon>Streptophyta</taxon>
        <taxon>Embryophyta</taxon>
        <taxon>Tracheophyta</taxon>
        <taxon>Spermatophyta</taxon>
        <taxon>Magnoliopsida</taxon>
        <taxon>Liliopsida</taxon>
        <taxon>Poales</taxon>
        <taxon>Poaceae</taxon>
        <taxon>BOP clade</taxon>
        <taxon>Pooideae</taxon>
        <taxon>Poodae</taxon>
        <taxon>Poeae</taxon>
        <taxon>Poeae Chloroplast Group 1 (Aveneae type)</taxon>
        <taxon>Aveninae</taxon>
        <taxon>Avena</taxon>
    </lineage>
</organism>
<evidence type="ECO:0000313" key="1">
    <source>
        <dbReference type="EnsemblPlants" id="AVESA.00010b.r2.4DG0774210.1.CDS"/>
    </source>
</evidence>
<dbReference type="EnsemblPlants" id="AVESA.00010b.r2.4DG0774210.1">
    <property type="protein sequence ID" value="AVESA.00010b.r2.4DG0774210.1.CDS"/>
    <property type="gene ID" value="AVESA.00010b.r2.4DG0774210"/>
</dbReference>